<dbReference type="RefSeq" id="WP_171244050.1">
    <property type="nucleotide sequence ID" value="NZ_JABEPQ010000002.1"/>
</dbReference>
<reference evidence="1 2" key="1">
    <citation type="submission" date="2020-04" db="EMBL/GenBank/DDBJ databases">
        <title>Knoellia sp. isolate from air conditioner.</title>
        <authorList>
            <person name="Chea S."/>
            <person name="Kim D.-U."/>
        </authorList>
    </citation>
    <scope>NUCLEOTIDE SEQUENCE [LARGE SCALE GENOMIC DNA]</scope>
    <source>
        <strain evidence="1 2">DB2414S</strain>
    </source>
</reference>
<proteinExistence type="predicted"/>
<gene>
    <name evidence="1" type="ORF">HJG52_13555</name>
</gene>
<sequence length="125" mass="12932">MGIAPRPPPSVTTAYPAAAQAFMPRDVLHGAAGWGQGFGGLGGPVPGPAEDKDPAISKVRRGVELAERDVLGAVYVARRPLRGLAHVEEERSGSEALACGVDVGVAHARGVRAGADASPRRMRFQ</sequence>
<organism evidence="1 2">
    <name type="scientific">Knoellia koreensis</name>
    <dbReference type="NCBI Taxonomy" id="2730921"/>
    <lineage>
        <taxon>Bacteria</taxon>
        <taxon>Bacillati</taxon>
        <taxon>Actinomycetota</taxon>
        <taxon>Actinomycetes</taxon>
        <taxon>Micrococcales</taxon>
        <taxon>Intrasporangiaceae</taxon>
        <taxon>Knoellia</taxon>
    </lineage>
</organism>
<evidence type="ECO:0000313" key="2">
    <source>
        <dbReference type="Proteomes" id="UP000588586"/>
    </source>
</evidence>
<protein>
    <submittedName>
        <fullName evidence="1">Uncharacterized protein</fullName>
    </submittedName>
</protein>
<comment type="caution">
    <text evidence="1">The sequence shown here is derived from an EMBL/GenBank/DDBJ whole genome shotgun (WGS) entry which is preliminary data.</text>
</comment>
<accession>A0A849HR00</accession>
<dbReference type="AlphaFoldDB" id="A0A849HR00"/>
<evidence type="ECO:0000313" key="1">
    <source>
        <dbReference type="EMBL" id="NNM47027.1"/>
    </source>
</evidence>
<name>A0A849HR00_9MICO</name>
<keyword evidence="2" id="KW-1185">Reference proteome</keyword>
<dbReference type="Proteomes" id="UP000588586">
    <property type="component" value="Unassembled WGS sequence"/>
</dbReference>
<dbReference type="EMBL" id="JABEPQ010000002">
    <property type="protein sequence ID" value="NNM47027.1"/>
    <property type="molecule type" value="Genomic_DNA"/>
</dbReference>